<name>B8HXW8_CYAP4</name>
<proteinExistence type="predicted"/>
<protein>
    <submittedName>
        <fullName evidence="1">Uncharacterized protein</fullName>
    </submittedName>
</protein>
<evidence type="ECO:0000313" key="1">
    <source>
        <dbReference type="EMBL" id="ACL43407.1"/>
    </source>
</evidence>
<accession>B8HXW8</accession>
<dbReference type="AlphaFoldDB" id="B8HXW8"/>
<dbReference type="KEGG" id="cyn:Cyan7425_1021"/>
<reference evidence="1" key="1">
    <citation type="submission" date="2009-01" db="EMBL/GenBank/DDBJ databases">
        <title>Complete sequence of chromosome Cyanothece sp. PCC 7425.</title>
        <authorList>
            <consortium name="US DOE Joint Genome Institute"/>
            <person name="Lucas S."/>
            <person name="Copeland A."/>
            <person name="Lapidus A."/>
            <person name="Glavina del Rio T."/>
            <person name="Dalin E."/>
            <person name="Tice H."/>
            <person name="Bruce D."/>
            <person name="Goodwin L."/>
            <person name="Pitluck S."/>
            <person name="Sims D."/>
            <person name="Meineke L."/>
            <person name="Brettin T."/>
            <person name="Detter J.C."/>
            <person name="Han C."/>
            <person name="Larimer F."/>
            <person name="Land M."/>
            <person name="Hauser L."/>
            <person name="Kyrpides N."/>
            <person name="Ovchinnikova G."/>
            <person name="Liberton M."/>
            <person name="Stoeckel J."/>
            <person name="Banerjee A."/>
            <person name="Singh A."/>
            <person name="Page L."/>
            <person name="Sato H."/>
            <person name="Zhao L."/>
            <person name="Sherman L."/>
            <person name="Pakrasi H."/>
            <person name="Richardson P."/>
        </authorList>
    </citation>
    <scope>NUCLEOTIDE SEQUENCE</scope>
    <source>
        <strain evidence="1">PCC 7425</strain>
    </source>
</reference>
<sequence length="49" mass="5105">MANENLHGLKETYHKPKLSIYGNISAITANVANTSMNNDAGGGGKTKTA</sequence>
<organism evidence="1">
    <name type="scientific">Cyanothece sp. (strain PCC 7425 / ATCC 29141)</name>
    <dbReference type="NCBI Taxonomy" id="395961"/>
    <lineage>
        <taxon>Bacteria</taxon>
        <taxon>Bacillati</taxon>
        <taxon>Cyanobacteriota</taxon>
        <taxon>Cyanophyceae</taxon>
        <taxon>Gomontiellales</taxon>
        <taxon>Cyanothecaceae</taxon>
        <taxon>Cyanothece</taxon>
    </lineage>
</organism>
<dbReference type="EMBL" id="CP001344">
    <property type="protein sequence ID" value="ACL43407.1"/>
    <property type="molecule type" value="Genomic_DNA"/>
</dbReference>
<gene>
    <name evidence="1" type="ordered locus">Cyan7425_1021</name>
</gene>
<dbReference type="HOGENOM" id="CLU_3134744_0_0_3"/>